<evidence type="ECO:0000256" key="2">
    <source>
        <dbReference type="ARBA" id="ARBA00022723"/>
    </source>
</evidence>
<feature type="domain" description="C2H2-type" evidence="9">
    <location>
        <begin position="209"/>
        <end position="237"/>
    </location>
</feature>
<feature type="region of interest" description="Disordered" evidence="8">
    <location>
        <begin position="238"/>
        <end position="293"/>
    </location>
</feature>
<dbReference type="InterPro" id="IPR013087">
    <property type="entry name" value="Znf_C2H2_type"/>
</dbReference>
<dbReference type="GO" id="GO:0006357">
    <property type="term" value="P:regulation of transcription by RNA polymerase II"/>
    <property type="evidence" value="ECO:0000318"/>
    <property type="project" value="GO_Central"/>
</dbReference>
<dbReference type="PROSITE" id="PS00028">
    <property type="entry name" value="ZINC_FINGER_C2H2_1"/>
    <property type="match status" value="3"/>
</dbReference>
<dbReference type="AlphaFoldDB" id="F4PA78"/>
<dbReference type="EMBL" id="GL882890">
    <property type="protein sequence ID" value="EGF77856.1"/>
    <property type="molecule type" value="Genomic_DNA"/>
</dbReference>
<dbReference type="GO" id="GO:0043565">
    <property type="term" value="F:sequence-specific DNA binding"/>
    <property type="evidence" value="ECO:0000318"/>
    <property type="project" value="GO_Central"/>
</dbReference>
<feature type="compositionally biased region" description="Polar residues" evidence="8">
    <location>
        <begin position="238"/>
        <end position="256"/>
    </location>
</feature>
<dbReference type="SMART" id="SM00355">
    <property type="entry name" value="ZnF_C2H2"/>
    <property type="match status" value="3"/>
</dbReference>
<feature type="domain" description="C2H2-type" evidence="9">
    <location>
        <begin position="152"/>
        <end position="179"/>
    </location>
</feature>
<feature type="compositionally biased region" description="Basic residues" evidence="8">
    <location>
        <begin position="281"/>
        <end position="293"/>
    </location>
</feature>
<keyword evidence="3" id="KW-0677">Repeat</keyword>
<keyword evidence="6" id="KW-0539">Nucleus</keyword>
<dbReference type="GO" id="GO:0005634">
    <property type="term" value="C:nucleus"/>
    <property type="evidence" value="ECO:0000318"/>
    <property type="project" value="GO_Central"/>
</dbReference>
<dbReference type="Pfam" id="PF00096">
    <property type="entry name" value="zf-C2H2"/>
    <property type="match status" value="2"/>
</dbReference>
<dbReference type="OrthoDB" id="2161214at2759"/>
<organism evidence="10 11">
    <name type="scientific">Batrachochytrium dendrobatidis (strain JAM81 / FGSC 10211)</name>
    <name type="common">Frog chytrid fungus</name>
    <dbReference type="NCBI Taxonomy" id="684364"/>
    <lineage>
        <taxon>Eukaryota</taxon>
        <taxon>Fungi</taxon>
        <taxon>Fungi incertae sedis</taxon>
        <taxon>Chytridiomycota</taxon>
        <taxon>Chytridiomycota incertae sedis</taxon>
        <taxon>Chytridiomycetes</taxon>
        <taxon>Rhizophydiales</taxon>
        <taxon>Rhizophydiales incertae sedis</taxon>
        <taxon>Batrachochytrium</taxon>
    </lineage>
</organism>
<dbReference type="GO" id="GO:0008270">
    <property type="term" value="F:zinc ion binding"/>
    <property type="evidence" value="ECO:0007669"/>
    <property type="project" value="UniProtKB-KW"/>
</dbReference>
<dbReference type="STRING" id="684364.F4PA78"/>
<dbReference type="PROSITE" id="PS50157">
    <property type="entry name" value="ZINC_FINGER_C2H2_2"/>
    <property type="match status" value="3"/>
</dbReference>
<evidence type="ECO:0000256" key="4">
    <source>
        <dbReference type="ARBA" id="ARBA00022771"/>
    </source>
</evidence>
<feature type="compositionally biased region" description="Polar residues" evidence="8">
    <location>
        <begin position="43"/>
        <end position="55"/>
    </location>
</feature>
<dbReference type="FunFam" id="3.30.160.60:FF:000100">
    <property type="entry name" value="Zinc finger 45-like"/>
    <property type="match status" value="1"/>
</dbReference>
<feature type="compositionally biased region" description="Polar residues" evidence="8">
    <location>
        <begin position="63"/>
        <end position="73"/>
    </location>
</feature>
<feature type="region of interest" description="Disordered" evidence="8">
    <location>
        <begin position="43"/>
        <end position="73"/>
    </location>
</feature>
<evidence type="ECO:0000256" key="6">
    <source>
        <dbReference type="ARBA" id="ARBA00023242"/>
    </source>
</evidence>
<evidence type="ECO:0000256" key="3">
    <source>
        <dbReference type="ARBA" id="ARBA00022737"/>
    </source>
</evidence>
<evidence type="ECO:0000256" key="7">
    <source>
        <dbReference type="PROSITE-ProRule" id="PRU00042"/>
    </source>
</evidence>
<dbReference type="Gene3D" id="3.30.160.60">
    <property type="entry name" value="Classic Zinc Finger"/>
    <property type="match status" value="3"/>
</dbReference>
<name>F4PA78_BATDJ</name>
<dbReference type="InterPro" id="IPR036236">
    <property type="entry name" value="Znf_C2H2_sf"/>
</dbReference>
<proteinExistence type="predicted"/>
<keyword evidence="4 7" id="KW-0863">Zinc-finger</keyword>
<keyword evidence="11" id="KW-1185">Reference proteome</keyword>
<evidence type="ECO:0000313" key="11">
    <source>
        <dbReference type="Proteomes" id="UP000007241"/>
    </source>
</evidence>
<dbReference type="OMA" id="PHHFAND"/>
<dbReference type="FunFam" id="3.30.160.60:FF:000446">
    <property type="entry name" value="Zinc finger protein"/>
    <property type="match status" value="1"/>
</dbReference>
<reference evidence="10 11" key="1">
    <citation type="submission" date="2009-12" db="EMBL/GenBank/DDBJ databases">
        <title>The draft genome of Batrachochytrium dendrobatidis.</title>
        <authorList>
            <consortium name="US DOE Joint Genome Institute (JGI-PGF)"/>
            <person name="Kuo A."/>
            <person name="Salamov A."/>
            <person name="Schmutz J."/>
            <person name="Lucas S."/>
            <person name="Pitluck S."/>
            <person name="Rosenblum E."/>
            <person name="Stajich J."/>
            <person name="Eisen M."/>
            <person name="Grigoriev I.V."/>
        </authorList>
    </citation>
    <scope>NUCLEOTIDE SEQUENCE [LARGE SCALE GENOMIC DNA]</scope>
    <source>
        <strain evidence="11">JAM81 / FGSC 10211</strain>
    </source>
</reference>
<sequence length="551" mass="60872">MAANQAFSFVPMTASSLLQEPIQTSNQLMNNYAMQFHSSNPSSMTINPPYTSNTPAAAAALRPSSQRSHTEVNTSGVLSMMNADSSRSQSMAPLPQGMVSSASHMQLQLPDDHQLNDQQSLEPLPQRPESPVTTTQRNLEELELEDVNGVVLKCPQCDKEFSKPYSLKSHMVVHSGVKPHACDECGHSFARRHDLLRHYRTLHNSSRPFKCQHCSMSFVKEDILQRHMESRHVVKQYVASSHAPSTEATDPSSPDSNRPDGHALIHAGGPGRLASDDTVGTKKRKTSVARRRSRNMQAPLVHSIDSGNTCEQVIEAIEVSASPSSSNLNIECGVVYNSTLLPQLPAGSMLKAEGGYSASSQANASQVSAELQSLQAHQHRVIQQMQYQKQQQQFQIPMSGSLPPYPVASPQHQQFQQMQHIQQQLRQQQMQQHTYPMQFQLTNGLSAHSLADGQAHPHHNLPLNSHQQAQNLYQQPRPHSQSMQLPIQSHSQPFDFSPNSLTPNTFTGMNPTPSSIAPLASSHIHASRIDPTPSPVSLDITGIYDDFSMWQ</sequence>
<dbReference type="GeneID" id="18239241"/>
<gene>
    <name evidence="10" type="ORF">BATDEDRAFT_27152</name>
</gene>
<dbReference type="Proteomes" id="UP000007241">
    <property type="component" value="Unassembled WGS sequence"/>
</dbReference>
<evidence type="ECO:0000256" key="8">
    <source>
        <dbReference type="SAM" id="MobiDB-lite"/>
    </source>
</evidence>
<dbReference type="PANTHER" id="PTHR24406">
    <property type="entry name" value="TRANSCRIPTIONAL REPRESSOR CTCFL-RELATED"/>
    <property type="match status" value="1"/>
</dbReference>
<keyword evidence="5" id="KW-0862">Zinc</keyword>
<dbReference type="HOGENOM" id="CLU_494297_0_0_1"/>
<dbReference type="InParanoid" id="F4PA78"/>
<evidence type="ECO:0000259" key="9">
    <source>
        <dbReference type="PROSITE" id="PS50157"/>
    </source>
</evidence>
<accession>F4PA78</accession>
<dbReference type="RefSeq" id="XP_006681390.1">
    <property type="nucleotide sequence ID" value="XM_006681327.1"/>
</dbReference>
<dbReference type="InterPro" id="IPR050888">
    <property type="entry name" value="ZnF_C2H2-type_TF"/>
</dbReference>
<evidence type="ECO:0000313" key="10">
    <source>
        <dbReference type="EMBL" id="EGF77856.1"/>
    </source>
</evidence>
<protein>
    <recommendedName>
        <fullName evidence="9">C2H2-type domain-containing protein</fullName>
    </recommendedName>
</protein>
<evidence type="ECO:0000256" key="5">
    <source>
        <dbReference type="ARBA" id="ARBA00022833"/>
    </source>
</evidence>
<comment type="subcellular location">
    <subcellularLocation>
        <location evidence="1">Nucleus</location>
    </subcellularLocation>
</comment>
<feature type="domain" description="C2H2-type" evidence="9">
    <location>
        <begin position="180"/>
        <end position="208"/>
    </location>
</feature>
<dbReference type="SUPFAM" id="SSF57667">
    <property type="entry name" value="beta-beta-alpha zinc fingers"/>
    <property type="match status" value="2"/>
</dbReference>
<dbReference type="GO" id="GO:0000981">
    <property type="term" value="F:DNA-binding transcription factor activity, RNA polymerase II-specific"/>
    <property type="evidence" value="ECO:0000318"/>
    <property type="project" value="GO_Central"/>
</dbReference>
<evidence type="ECO:0000256" key="1">
    <source>
        <dbReference type="ARBA" id="ARBA00004123"/>
    </source>
</evidence>
<keyword evidence="2" id="KW-0479">Metal-binding</keyword>